<organism evidence="2 3">
    <name type="scientific">Rousettus aegyptiacus</name>
    <name type="common">Egyptian fruit bat</name>
    <name type="synonym">Pteropus aegyptiacus</name>
    <dbReference type="NCBI Taxonomy" id="9407"/>
    <lineage>
        <taxon>Eukaryota</taxon>
        <taxon>Metazoa</taxon>
        <taxon>Chordata</taxon>
        <taxon>Craniata</taxon>
        <taxon>Vertebrata</taxon>
        <taxon>Euteleostomi</taxon>
        <taxon>Mammalia</taxon>
        <taxon>Eutheria</taxon>
        <taxon>Laurasiatheria</taxon>
        <taxon>Chiroptera</taxon>
        <taxon>Yinpterochiroptera</taxon>
        <taxon>Pteropodoidea</taxon>
        <taxon>Pteropodidae</taxon>
        <taxon>Rousettinae</taxon>
        <taxon>Rousettus</taxon>
    </lineage>
</organism>
<dbReference type="EMBL" id="JACASE010000014">
    <property type="protein sequence ID" value="KAF6410377.1"/>
    <property type="molecule type" value="Genomic_DNA"/>
</dbReference>
<evidence type="ECO:0000256" key="1">
    <source>
        <dbReference type="SAM" id="MobiDB-lite"/>
    </source>
</evidence>
<comment type="caution">
    <text evidence="2">The sequence shown here is derived from an EMBL/GenBank/DDBJ whole genome shotgun (WGS) entry which is preliminary data.</text>
</comment>
<name>A0A7J8CHR9_ROUAE</name>
<gene>
    <name evidence="2" type="ORF">HJG63_008941</name>
</gene>
<reference evidence="2 3" key="1">
    <citation type="journal article" date="2020" name="Nature">
        <title>Six reference-quality genomes reveal evolution of bat adaptations.</title>
        <authorList>
            <person name="Jebb D."/>
            <person name="Huang Z."/>
            <person name="Pippel M."/>
            <person name="Hughes G.M."/>
            <person name="Lavrichenko K."/>
            <person name="Devanna P."/>
            <person name="Winkler S."/>
            <person name="Jermiin L.S."/>
            <person name="Skirmuntt E.C."/>
            <person name="Katzourakis A."/>
            <person name="Burkitt-Gray L."/>
            <person name="Ray D.A."/>
            <person name="Sullivan K.A.M."/>
            <person name="Roscito J.G."/>
            <person name="Kirilenko B.M."/>
            <person name="Davalos L.M."/>
            <person name="Corthals A.P."/>
            <person name="Power M.L."/>
            <person name="Jones G."/>
            <person name="Ransome R.D."/>
            <person name="Dechmann D.K.N."/>
            <person name="Locatelli A.G."/>
            <person name="Puechmaille S.J."/>
            <person name="Fedrigo O."/>
            <person name="Jarvis E.D."/>
            <person name="Hiller M."/>
            <person name="Vernes S.C."/>
            <person name="Myers E.W."/>
            <person name="Teeling E.C."/>
        </authorList>
    </citation>
    <scope>NUCLEOTIDE SEQUENCE [LARGE SCALE GENOMIC DNA]</scope>
    <source>
        <strain evidence="2">MRouAeg1</strain>
        <tissue evidence="2">Muscle</tissue>
    </source>
</reference>
<dbReference type="AlphaFoldDB" id="A0A7J8CHR9"/>
<dbReference type="Proteomes" id="UP000593571">
    <property type="component" value="Unassembled WGS sequence"/>
</dbReference>
<keyword evidence="3" id="KW-1185">Reference proteome</keyword>
<sequence length="126" mass="13636">MDSEACSSSLGYLRWSPDPENVLPKALLFCTNYFLLGVRKEHTGGSQRSQGPLRRPSSHTRFRGPSEVVLLQPASQARSSHFLSTFSELPAPPVPSPPPPAEGVWSALRPLQGMDGTWVLPKAVGA</sequence>
<evidence type="ECO:0000313" key="3">
    <source>
        <dbReference type="Proteomes" id="UP000593571"/>
    </source>
</evidence>
<feature type="region of interest" description="Disordered" evidence="1">
    <location>
        <begin position="42"/>
        <end position="64"/>
    </location>
</feature>
<protein>
    <submittedName>
        <fullName evidence="2">Uncharacterized protein</fullName>
    </submittedName>
</protein>
<evidence type="ECO:0000313" key="2">
    <source>
        <dbReference type="EMBL" id="KAF6410377.1"/>
    </source>
</evidence>
<accession>A0A7J8CHR9</accession>
<proteinExistence type="predicted"/>